<proteinExistence type="predicted"/>
<organism evidence="2">
    <name type="scientific">Neisseria polysaccharea</name>
    <dbReference type="NCBI Taxonomy" id="489"/>
    <lineage>
        <taxon>Bacteria</taxon>
        <taxon>Pseudomonadati</taxon>
        <taxon>Pseudomonadota</taxon>
        <taxon>Betaproteobacteria</taxon>
        <taxon>Neisseriales</taxon>
        <taxon>Neisseriaceae</taxon>
        <taxon>Neisseria</taxon>
    </lineage>
</organism>
<dbReference type="EMBL" id="AY072808">
    <property type="protein sequence ID" value="AAL67945.1"/>
    <property type="molecule type" value="Genomic_DNA"/>
</dbReference>
<name>Q83VH0_NEIPO</name>
<dbReference type="Gene3D" id="2.40.128.100">
    <property type="entry name" value="OPCA outer membrane adhesin/invasin"/>
    <property type="match status" value="1"/>
</dbReference>
<dbReference type="SUPFAM" id="SSF69917">
    <property type="entry name" value="OMPT-like"/>
    <property type="match status" value="1"/>
</dbReference>
<sequence>MKKALLALTIAAISGTAMAQLPDFLGKGEYTVRTDISKQTLKNADLKEKHKVQKNIGFRADMPFDDIHGMRFEVSHSRDKKDMYDVTESTTTPYGKDIKEKRTDVYAGYTYTQPISETTKLRAGLGLGYEKYKDMQINKKGTELNVEREAFYTKAHADLTSDLGSGWYLNPWAEVKVDLNAKLKQNSTVAGASADINAKTRGWGVGVGANIGKQITDTVGIEAGPFYKHRYFKASGNFVLDGENSRVDPTKINEYGVRVGVKF</sequence>
<protein>
    <submittedName>
        <fullName evidence="2">Major outer membrane protein</fullName>
    </submittedName>
</protein>
<dbReference type="GO" id="GO:0004190">
    <property type="term" value="F:aspartic-type endopeptidase activity"/>
    <property type="evidence" value="ECO:0007669"/>
    <property type="project" value="InterPro"/>
</dbReference>
<feature type="chain" id="PRO_5004299456" evidence="1">
    <location>
        <begin position="20"/>
        <end position="263"/>
    </location>
</feature>
<evidence type="ECO:0000313" key="2">
    <source>
        <dbReference type="EMBL" id="AAL67945.1"/>
    </source>
</evidence>
<dbReference type="AlphaFoldDB" id="Q83VH0"/>
<feature type="signal peptide" evidence="1">
    <location>
        <begin position="1"/>
        <end position="19"/>
    </location>
</feature>
<dbReference type="Pfam" id="PF07239">
    <property type="entry name" value="OpcA"/>
    <property type="match status" value="1"/>
</dbReference>
<accession>Q83VH0</accession>
<dbReference type="InterPro" id="IPR009876">
    <property type="entry name" value="OM_adhesin_OpcA"/>
</dbReference>
<gene>
    <name evidence="2" type="primary">opcA</name>
</gene>
<evidence type="ECO:0000256" key="1">
    <source>
        <dbReference type="SAM" id="SignalP"/>
    </source>
</evidence>
<keyword evidence="1" id="KW-0732">Signal</keyword>
<reference evidence="2" key="1">
    <citation type="journal article" date="2003" name="Gene">
        <title>Identification of opcA gene in Neisseria polysaccharea: interspecies diversity of Opc protein family.</title>
        <authorList>
            <person name="Zhu P."/>
            <person name="Klutch M.J."/>
            <person name="Derrick J.P."/>
            <person name="Prince S.M."/>
            <person name="Tsang R.S."/>
            <person name="Tsai C.M."/>
        </authorList>
    </citation>
    <scope>NUCLEOTIDE SEQUENCE</scope>
    <source>
        <strain evidence="2">85322</strain>
    </source>
</reference>
<dbReference type="InterPro" id="IPR020080">
    <property type="entry name" value="OM_adhesin/peptidase_omptin"/>
</dbReference>